<dbReference type="PROSITE" id="PS50850">
    <property type="entry name" value="MFS"/>
    <property type="match status" value="1"/>
</dbReference>
<gene>
    <name evidence="9" type="ORF">MKZ38_001780</name>
</gene>
<reference evidence="9" key="1">
    <citation type="submission" date="2022-07" db="EMBL/GenBank/DDBJ databases">
        <title>Draft genome sequence of Zalerion maritima ATCC 34329, a (micro)plastics degrading marine fungus.</title>
        <authorList>
            <person name="Paco A."/>
            <person name="Goncalves M.F.M."/>
            <person name="Rocha-Santos T.A.P."/>
            <person name="Alves A."/>
        </authorList>
    </citation>
    <scope>NUCLEOTIDE SEQUENCE</scope>
    <source>
        <strain evidence="9">ATCC 34329</strain>
    </source>
</reference>
<dbReference type="PANTHER" id="PTHR23504:SF8">
    <property type="entry name" value="TRANSPORTER, PUTATIVE (AFU_ORTHOLOGUE AFUA_1G03730)-RELATED"/>
    <property type="match status" value="1"/>
</dbReference>
<accession>A0AAD5WXZ3</accession>
<keyword evidence="5 7" id="KW-0472">Membrane</keyword>
<proteinExistence type="predicted"/>
<dbReference type="EMBL" id="JAKWBI020000014">
    <property type="protein sequence ID" value="KAJ2906420.1"/>
    <property type="molecule type" value="Genomic_DNA"/>
</dbReference>
<feature type="transmembrane region" description="Helical" evidence="7">
    <location>
        <begin position="386"/>
        <end position="408"/>
    </location>
</feature>
<feature type="region of interest" description="Disordered" evidence="6">
    <location>
        <begin position="601"/>
        <end position="637"/>
    </location>
</feature>
<evidence type="ECO:0000256" key="2">
    <source>
        <dbReference type="ARBA" id="ARBA00022448"/>
    </source>
</evidence>
<organism evidence="9 10">
    <name type="scientific">Zalerion maritima</name>
    <dbReference type="NCBI Taxonomy" id="339359"/>
    <lineage>
        <taxon>Eukaryota</taxon>
        <taxon>Fungi</taxon>
        <taxon>Dikarya</taxon>
        <taxon>Ascomycota</taxon>
        <taxon>Pezizomycotina</taxon>
        <taxon>Sordariomycetes</taxon>
        <taxon>Lulworthiomycetidae</taxon>
        <taxon>Lulworthiales</taxon>
        <taxon>Lulworthiaceae</taxon>
        <taxon>Zalerion</taxon>
    </lineage>
</organism>
<dbReference type="Proteomes" id="UP001201980">
    <property type="component" value="Unassembled WGS sequence"/>
</dbReference>
<feature type="transmembrane region" description="Helical" evidence="7">
    <location>
        <begin position="542"/>
        <end position="565"/>
    </location>
</feature>
<evidence type="ECO:0000259" key="8">
    <source>
        <dbReference type="PROSITE" id="PS50850"/>
    </source>
</evidence>
<dbReference type="GO" id="GO:0022857">
    <property type="term" value="F:transmembrane transporter activity"/>
    <property type="evidence" value="ECO:0007669"/>
    <property type="project" value="InterPro"/>
</dbReference>
<evidence type="ECO:0000256" key="5">
    <source>
        <dbReference type="ARBA" id="ARBA00023136"/>
    </source>
</evidence>
<evidence type="ECO:0000256" key="7">
    <source>
        <dbReference type="SAM" id="Phobius"/>
    </source>
</evidence>
<evidence type="ECO:0000313" key="10">
    <source>
        <dbReference type="Proteomes" id="UP001201980"/>
    </source>
</evidence>
<keyword evidence="4 7" id="KW-1133">Transmembrane helix</keyword>
<evidence type="ECO:0000313" key="9">
    <source>
        <dbReference type="EMBL" id="KAJ2906420.1"/>
    </source>
</evidence>
<feature type="transmembrane region" description="Helical" evidence="7">
    <location>
        <begin position="179"/>
        <end position="197"/>
    </location>
</feature>
<dbReference type="Gene3D" id="1.20.1250.20">
    <property type="entry name" value="MFS general substrate transporter like domains"/>
    <property type="match status" value="1"/>
</dbReference>
<dbReference type="InterPro" id="IPR011701">
    <property type="entry name" value="MFS"/>
</dbReference>
<evidence type="ECO:0000256" key="4">
    <source>
        <dbReference type="ARBA" id="ARBA00022989"/>
    </source>
</evidence>
<dbReference type="PRINTS" id="PR01035">
    <property type="entry name" value="TCRTETA"/>
</dbReference>
<keyword evidence="10" id="KW-1185">Reference proteome</keyword>
<dbReference type="AlphaFoldDB" id="A0AAD5WXZ3"/>
<dbReference type="GO" id="GO:0016020">
    <property type="term" value="C:membrane"/>
    <property type="evidence" value="ECO:0007669"/>
    <property type="project" value="UniProtKB-SubCell"/>
</dbReference>
<evidence type="ECO:0000256" key="6">
    <source>
        <dbReference type="SAM" id="MobiDB-lite"/>
    </source>
</evidence>
<feature type="transmembrane region" description="Helical" evidence="7">
    <location>
        <begin position="237"/>
        <end position="259"/>
    </location>
</feature>
<dbReference type="Pfam" id="PF07690">
    <property type="entry name" value="MFS_1"/>
    <property type="match status" value="2"/>
</dbReference>
<dbReference type="InterPro" id="IPR036259">
    <property type="entry name" value="MFS_trans_sf"/>
</dbReference>
<feature type="transmembrane region" description="Helical" evidence="7">
    <location>
        <begin position="476"/>
        <end position="498"/>
    </location>
</feature>
<keyword evidence="3 7" id="KW-0812">Transmembrane</keyword>
<feature type="region of interest" description="Disordered" evidence="6">
    <location>
        <begin position="689"/>
        <end position="715"/>
    </location>
</feature>
<dbReference type="PANTHER" id="PTHR23504">
    <property type="entry name" value="MAJOR FACILITATOR SUPERFAMILY DOMAIN-CONTAINING PROTEIN 10"/>
    <property type="match status" value="1"/>
</dbReference>
<keyword evidence="2" id="KW-0813">Transport</keyword>
<dbReference type="CDD" id="cd17330">
    <property type="entry name" value="MFS_SLC46_TetA_like"/>
    <property type="match status" value="1"/>
</dbReference>
<dbReference type="SUPFAM" id="SSF103473">
    <property type="entry name" value="MFS general substrate transporter"/>
    <property type="match status" value="1"/>
</dbReference>
<feature type="transmembrane region" description="Helical" evidence="7">
    <location>
        <begin position="577"/>
        <end position="596"/>
    </location>
</feature>
<name>A0AAD5WXZ3_9PEZI</name>
<feature type="compositionally biased region" description="Polar residues" evidence="6">
    <location>
        <begin position="623"/>
        <end position="633"/>
    </location>
</feature>
<comment type="subcellular location">
    <subcellularLocation>
        <location evidence="1">Membrane</location>
        <topology evidence="1">Multi-pass membrane protein</topology>
    </subcellularLocation>
</comment>
<dbReference type="InterPro" id="IPR001958">
    <property type="entry name" value="Tet-R_TetA/multi-R_MdtG-like"/>
</dbReference>
<feature type="transmembrane region" description="Helical" evidence="7">
    <location>
        <begin position="203"/>
        <end position="225"/>
    </location>
</feature>
<feature type="compositionally biased region" description="Acidic residues" evidence="6">
    <location>
        <begin position="608"/>
        <end position="619"/>
    </location>
</feature>
<evidence type="ECO:0000256" key="3">
    <source>
        <dbReference type="ARBA" id="ARBA00022692"/>
    </source>
</evidence>
<feature type="domain" description="Major facilitator superfamily (MFS) profile" evidence="8">
    <location>
        <begin position="109"/>
        <end position="600"/>
    </location>
</feature>
<dbReference type="InterPro" id="IPR020846">
    <property type="entry name" value="MFS_dom"/>
</dbReference>
<sequence>MLVSIHATTKRKFPSRELLPAAHPHQKSWKAPANQRISHSGNAVLRNPSAFPCPRYLKFCATRQSDPLVITRAWTLNFALTTIGVHEALRCTQAIAAGQAAGYSSGPKVIVLGAIARFSEPLALTSVFPYLPEMIESFGVEKNNVAKWAGITSAIFSLAQSAAAVPWGRASDKFGRKPIILIGLVNAMITFLIWGMATNLPMAILVRGLQGAGSGNVGIIRTMVAEMVPERELQPRAFSIMPLVWSIGSVFGPAFGGFFAKPFDQFPGLFGDSRYFHKFPFALPNLVLACFFFMSCATGFLFLRETLETKRHTRDWGRQLGKKIARCLGFRKAHHHHHHHNQHHVVDDGESGPLLYHVTSNTSSTYPDEAPVQRGLTPPRPTIKEVFTPQTMITLLCYTIMALHSVAYDQVLPVFLNYPPQVPNDENTKLPFYFSGGFGLSSNKIGTIFTVYGITCGLVQFLLFPPACNRWGVLNCYKACTSLFPVVYFLTPYTALIQDPKTRIAIFMCLMVLKAVCVIFGFPCITILFTNSAPDLRILGTLNGFATTMSGLGRAVGPAVAGAAFTWGVKNNYVVTSWWFLSFTAALGAIPVWWIVEGDGPRHPDDSSSSEDEGEEETLVGDLSTQPSGLSSSFEDELAVVDEENEEIRQLDGQTPLLSRSFSNEQQHPHHHAHYSTFGMSYERIGRLSDEGKDLQNAEGDTDWKPKCGDYDSEN</sequence>
<feature type="transmembrane region" description="Helical" evidence="7">
    <location>
        <begin position="445"/>
        <end position="464"/>
    </location>
</feature>
<protein>
    <recommendedName>
        <fullName evidence="8">Major facilitator superfamily (MFS) profile domain-containing protein</fullName>
    </recommendedName>
</protein>
<evidence type="ECO:0000256" key="1">
    <source>
        <dbReference type="ARBA" id="ARBA00004141"/>
    </source>
</evidence>
<comment type="caution">
    <text evidence="9">The sequence shown here is derived from an EMBL/GenBank/DDBJ whole genome shotgun (WGS) entry which is preliminary data.</text>
</comment>
<feature type="transmembrane region" description="Helical" evidence="7">
    <location>
        <begin position="279"/>
        <end position="303"/>
    </location>
</feature>
<feature type="transmembrane region" description="Helical" evidence="7">
    <location>
        <begin position="504"/>
        <end position="530"/>
    </location>
</feature>